<dbReference type="Pfam" id="PF19841">
    <property type="entry name" value="GldN"/>
    <property type="match status" value="1"/>
</dbReference>
<evidence type="ECO:0000313" key="2">
    <source>
        <dbReference type="EMBL" id="BDS13897.1"/>
    </source>
</evidence>
<dbReference type="EMBL" id="AP026867">
    <property type="protein sequence ID" value="BDS13897.1"/>
    <property type="molecule type" value="Genomic_DNA"/>
</dbReference>
<dbReference type="AlphaFoldDB" id="A0A915YJ17"/>
<accession>A0A915YJ17</accession>
<dbReference type="KEGG" id="aup:AsAng_0046600"/>
<feature type="chain" id="PRO_5037548443" evidence="1">
    <location>
        <begin position="25"/>
        <end position="288"/>
    </location>
</feature>
<name>A0A915YJ17_9BACT</name>
<organism evidence="2 3">
    <name type="scientific">Aureispira anguillae</name>
    <dbReference type="NCBI Taxonomy" id="2864201"/>
    <lineage>
        <taxon>Bacteria</taxon>
        <taxon>Pseudomonadati</taxon>
        <taxon>Bacteroidota</taxon>
        <taxon>Saprospiria</taxon>
        <taxon>Saprospirales</taxon>
        <taxon>Saprospiraceae</taxon>
        <taxon>Aureispira</taxon>
    </lineage>
</organism>
<dbReference type="Proteomes" id="UP001060919">
    <property type="component" value="Chromosome"/>
</dbReference>
<keyword evidence="1" id="KW-0732">Signal</keyword>
<sequence length="288" mass="34055">MMTKKIVPALVWSFCFLFCAVSYAQNSNVTESGKVERVAPRDGFYDRYLHKEKKILAYDFIHEKDVFWEKRVWRLIDIREKRNHIFKDEKTPFISILLDAAKAGDITLYHHSFGGEFSEPMTQGEAANVGVTTDTIFIFKPEDFSEEMKIVHNELNYEDIQKYRVKEVYFFDEETSKLDVRILGIAPIIDRKDDNGNYLNSGPMFWTYYPELRETLARSEAFNTHNDAARMSWEDVFEARLFGSYITKESNVYDRRIKDYRSDPMAVLLESDKIKDGIFHFEHDLWTY</sequence>
<protein>
    <submittedName>
        <fullName evidence="2">Gliding motility protein GldN</fullName>
    </submittedName>
</protein>
<dbReference type="RefSeq" id="WP_264789145.1">
    <property type="nucleotide sequence ID" value="NZ_AP026867.1"/>
</dbReference>
<dbReference type="NCBIfam" id="TIGR03523">
    <property type="entry name" value="GldN"/>
    <property type="match status" value="1"/>
</dbReference>
<feature type="signal peptide" evidence="1">
    <location>
        <begin position="1"/>
        <end position="24"/>
    </location>
</feature>
<reference evidence="2" key="1">
    <citation type="submission" date="2022-09" db="EMBL/GenBank/DDBJ databases">
        <title>Aureispira anguillicida sp. nov., isolated from Leptocephalus of Japanese eel Anguilla japonica.</title>
        <authorList>
            <person name="Yuasa K."/>
            <person name="Mekata T."/>
            <person name="Ikunari K."/>
        </authorList>
    </citation>
    <scope>NUCLEOTIDE SEQUENCE</scope>
    <source>
        <strain evidence="2">EL160426</strain>
    </source>
</reference>
<dbReference type="InterPro" id="IPR019847">
    <property type="entry name" value="Gliding_motility_assoc_GldN"/>
</dbReference>
<evidence type="ECO:0000313" key="3">
    <source>
        <dbReference type="Proteomes" id="UP001060919"/>
    </source>
</evidence>
<proteinExistence type="predicted"/>
<gene>
    <name evidence="2" type="ORF">AsAng_0046600</name>
</gene>
<keyword evidence="3" id="KW-1185">Reference proteome</keyword>
<evidence type="ECO:0000256" key="1">
    <source>
        <dbReference type="SAM" id="SignalP"/>
    </source>
</evidence>